<dbReference type="InterPro" id="IPR032631">
    <property type="entry name" value="P-type_ATPase_N"/>
</dbReference>
<dbReference type="Gene3D" id="2.70.150.10">
    <property type="entry name" value="Calcium-transporting ATPase, cytoplasmic transduction domain A"/>
    <property type="match status" value="1"/>
</dbReference>
<feature type="domain" description="P-type ATPase N-terminal" evidence="1">
    <location>
        <begin position="72"/>
        <end position="127"/>
    </location>
</feature>
<dbReference type="Pfam" id="PF16209">
    <property type="entry name" value="PhoLip_ATPase_N"/>
    <property type="match status" value="1"/>
</dbReference>
<dbReference type="GO" id="GO:0005768">
    <property type="term" value="C:endosome"/>
    <property type="evidence" value="ECO:0007669"/>
    <property type="project" value="TreeGrafter"/>
</dbReference>
<keyword evidence="2" id="KW-1185">Reference proteome</keyword>
<name>A0A914QDF1_9BILA</name>
<proteinExistence type="predicted"/>
<reference evidence="3" key="1">
    <citation type="submission" date="2022-11" db="UniProtKB">
        <authorList>
            <consortium name="WormBaseParasite"/>
        </authorList>
    </citation>
    <scope>IDENTIFICATION</scope>
</reference>
<evidence type="ECO:0000313" key="2">
    <source>
        <dbReference type="Proteomes" id="UP000887578"/>
    </source>
</evidence>
<evidence type="ECO:0000259" key="1">
    <source>
        <dbReference type="Pfam" id="PF16209"/>
    </source>
</evidence>
<dbReference type="PANTHER" id="PTHR24092:SF5">
    <property type="entry name" value="PHOSPHOLIPID-TRANSPORTING ATPASE"/>
    <property type="match status" value="1"/>
</dbReference>
<dbReference type="Proteomes" id="UP000887578">
    <property type="component" value="Unplaced"/>
</dbReference>
<evidence type="ECO:0000313" key="3">
    <source>
        <dbReference type="WBParaSite" id="PDA_v2.g27366.t1"/>
    </source>
</evidence>
<dbReference type="GO" id="GO:0045332">
    <property type="term" value="P:phospholipid translocation"/>
    <property type="evidence" value="ECO:0007669"/>
    <property type="project" value="TreeGrafter"/>
</dbReference>
<accession>A0A914QDF1</accession>
<dbReference type="SUPFAM" id="SSF81653">
    <property type="entry name" value="Calcium ATPase, transduction domain A"/>
    <property type="match status" value="1"/>
</dbReference>
<dbReference type="GO" id="GO:0005802">
    <property type="term" value="C:trans-Golgi network"/>
    <property type="evidence" value="ECO:0007669"/>
    <property type="project" value="TreeGrafter"/>
</dbReference>
<dbReference type="AlphaFoldDB" id="A0A914QDF1"/>
<dbReference type="GO" id="GO:0006897">
    <property type="term" value="P:endocytosis"/>
    <property type="evidence" value="ECO:0007669"/>
    <property type="project" value="TreeGrafter"/>
</dbReference>
<dbReference type="InterPro" id="IPR008250">
    <property type="entry name" value="ATPase_P-typ_transduc_dom_A_sf"/>
</dbReference>
<sequence length="285" mass="32283">MKDLGTSPSKEIHTQTTEITNEVSTRSSQIHPLSTGKFSLALCLRNIFNPYQKRYPRTIKIGKCATLSTGGTKFPVNAVCNTKYNILTFVPLVLFQQFKFFINLYFLLIACCQFIPAIRTEDPLTYWGPLAFVLTITLIKEAIDDAVRLWRDNEINNETYEKLTLIGSCKVKSKDIKVGDLVVIHKDKRIPSDVVLLRTTEKAGTCFVRTDQLDGEKDWKLRVSIPPIQALSDNGQILNMNCEIYADKPQKDIHAFIGTYKIVESDGKIIDGSLSVENVLWQILF</sequence>
<dbReference type="WBParaSite" id="PDA_v2.g27366.t1">
    <property type="protein sequence ID" value="PDA_v2.g27366.t1"/>
    <property type="gene ID" value="PDA_v2.g27366"/>
</dbReference>
<dbReference type="GO" id="GO:0006890">
    <property type="term" value="P:retrograde vesicle-mediated transport, Golgi to endoplasmic reticulum"/>
    <property type="evidence" value="ECO:0007669"/>
    <property type="project" value="TreeGrafter"/>
</dbReference>
<dbReference type="SUPFAM" id="SSF81665">
    <property type="entry name" value="Calcium ATPase, transmembrane domain M"/>
    <property type="match status" value="1"/>
</dbReference>
<organism evidence="2 3">
    <name type="scientific">Panagrolaimus davidi</name>
    <dbReference type="NCBI Taxonomy" id="227884"/>
    <lineage>
        <taxon>Eukaryota</taxon>
        <taxon>Metazoa</taxon>
        <taxon>Ecdysozoa</taxon>
        <taxon>Nematoda</taxon>
        <taxon>Chromadorea</taxon>
        <taxon>Rhabditida</taxon>
        <taxon>Tylenchina</taxon>
        <taxon>Panagrolaimomorpha</taxon>
        <taxon>Panagrolaimoidea</taxon>
        <taxon>Panagrolaimidae</taxon>
        <taxon>Panagrolaimus</taxon>
    </lineage>
</organism>
<dbReference type="InterPro" id="IPR023298">
    <property type="entry name" value="ATPase_P-typ_TM_dom_sf"/>
</dbReference>
<protein>
    <submittedName>
        <fullName evidence="3">P-type ATPase N-terminal domain-containing protein</fullName>
    </submittedName>
</protein>
<dbReference type="PANTHER" id="PTHR24092">
    <property type="entry name" value="PROBABLE PHOSPHOLIPID-TRANSPORTING ATPASE"/>
    <property type="match status" value="1"/>
</dbReference>
<dbReference type="GO" id="GO:0140326">
    <property type="term" value="F:ATPase-coupled intramembrane lipid transporter activity"/>
    <property type="evidence" value="ECO:0007669"/>
    <property type="project" value="TreeGrafter"/>
</dbReference>
<dbReference type="GO" id="GO:0005886">
    <property type="term" value="C:plasma membrane"/>
    <property type="evidence" value="ECO:0007669"/>
    <property type="project" value="TreeGrafter"/>
</dbReference>